<dbReference type="Proteomes" id="UP000663874">
    <property type="component" value="Unassembled WGS sequence"/>
</dbReference>
<dbReference type="GO" id="GO:0004090">
    <property type="term" value="F:carbonyl reductase (NADPH) activity"/>
    <property type="evidence" value="ECO:0007669"/>
    <property type="project" value="UniProtKB-EC"/>
</dbReference>
<dbReference type="InterPro" id="IPR036291">
    <property type="entry name" value="NAD(P)-bd_dom_sf"/>
</dbReference>
<organism evidence="5 7">
    <name type="scientific">Rotaria sordida</name>
    <dbReference type="NCBI Taxonomy" id="392033"/>
    <lineage>
        <taxon>Eukaryota</taxon>
        <taxon>Metazoa</taxon>
        <taxon>Spiralia</taxon>
        <taxon>Gnathifera</taxon>
        <taxon>Rotifera</taxon>
        <taxon>Eurotatoria</taxon>
        <taxon>Bdelloidea</taxon>
        <taxon>Philodinida</taxon>
        <taxon>Philodinidae</taxon>
        <taxon>Rotaria</taxon>
    </lineage>
</organism>
<dbReference type="CDD" id="cd05324">
    <property type="entry name" value="carb_red_PTCR-like_SDR_c"/>
    <property type="match status" value="1"/>
</dbReference>
<comment type="similarity">
    <text evidence="1">Belongs to the short-chain dehydrogenases/reductases (SDR) family.</text>
</comment>
<protein>
    <recommendedName>
        <fullName evidence="4">carbonyl reductase (NADPH)</fullName>
        <ecNumber evidence="4">1.1.1.184</ecNumber>
    </recommendedName>
</protein>
<evidence type="ECO:0000313" key="5">
    <source>
        <dbReference type="EMBL" id="CAF1017782.1"/>
    </source>
</evidence>
<dbReference type="EC" id="1.1.1.184" evidence="4"/>
<dbReference type="Proteomes" id="UP000663889">
    <property type="component" value="Unassembled WGS sequence"/>
</dbReference>
<comment type="caution">
    <text evidence="5">The sequence shown here is derived from an EMBL/GenBank/DDBJ whole genome shotgun (WGS) entry which is preliminary data.</text>
</comment>
<evidence type="ECO:0000313" key="6">
    <source>
        <dbReference type="EMBL" id="CAF3586654.1"/>
    </source>
</evidence>
<name>A0A814I092_9BILA</name>
<dbReference type="AlphaFoldDB" id="A0A814I092"/>
<evidence type="ECO:0000256" key="4">
    <source>
        <dbReference type="ARBA" id="ARBA00026118"/>
    </source>
</evidence>
<dbReference type="Pfam" id="PF00106">
    <property type="entry name" value="adh_short"/>
    <property type="match status" value="1"/>
</dbReference>
<evidence type="ECO:0000256" key="2">
    <source>
        <dbReference type="ARBA" id="ARBA00022857"/>
    </source>
</evidence>
<dbReference type="InterPro" id="IPR002347">
    <property type="entry name" value="SDR_fam"/>
</dbReference>
<evidence type="ECO:0000256" key="3">
    <source>
        <dbReference type="ARBA" id="ARBA00023002"/>
    </source>
</evidence>
<sequence>MNKKVAVVTGANRGIGYAIVDKLCSMFDGIIYLTARDEELGLKAVKQLQTTNPESEKKVKFHQLDITNVESIHRLAEHIKKTHGGLDILINNAAIAFKSNDITPFGDQAEITAQTNFFGTINVCNALFPLLRDHARIVNISSRAGMLDSIKNPEIRQNLIAPTATIESVSDILNDFIKKAKQNSHQDDGYPNSPYGMSKIALTAATMIQQRVFDEKSDKDIVVNACCPGYVNTDMTSRRGAGTPEQGADTPVYLATLEPNIKSPRGEFVAERRILKWKS</sequence>
<reference evidence="5" key="1">
    <citation type="submission" date="2021-02" db="EMBL/GenBank/DDBJ databases">
        <authorList>
            <person name="Nowell W R."/>
        </authorList>
    </citation>
    <scope>NUCLEOTIDE SEQUENCE</scope>
</reference>
<keyword evidence="3" id="KW-0560">Oxidoreductase</keyword>
<dbReference type="EMBL" id="CAJOBE010000168">
    <property type="protein sequence ID" value="CAF3586654.1"/>
    <property type="molecule type" value="Genomic_DNA"/>
</dbReference>
<keyword evidence="2" id="KW-0521">NADP</keyword>
<evidence type="ECO:0000313" key="7">
    <source>
        <dbReference type="Proteomes" id="UP000663889"/>
    </source>
</evidence>
<dbReference type="PANTHER" id="PTHR43963:SF6">
    <property type="entry name" value="CHAIN DEHYDROGENASE FAMILY PROTEIN, PUTATIVE (AFU_ORTHOLOGUE AFUA_3G15350)-RELATED"/>
    <property type="match status" value="1"/>
</dbReference>
<evidence type="ECO:0000256" key="1">
    <source>
        <dbReference type="ARBA" id="ARBA00006484"/>
    </source>
</evidence>
<dbReference type="InterPro" id="IPR045313">
    <property type="entry name" value="CBR1-like"/>
</dbReference>
<dbReference type="Gene3D" id="3.40.50.720">
    <property type="entry name" value="NAD(P)-binding Rossmann-like Domain"/>
    <property type="match status" value="1"/>
</dbReference>
<gene>
    <name evidence="6" type="ORF">FNK824_LOCUS2708</name>
    <name evidence="5" type="ORF">SEV965_LOCUS11638</name>
</gene>
<dbReference type="EMBL" id="CAJNOU010000507">
    <property type="protein sequence ID" value="CAF1017782.1"/>
    <property type="molecule type" value="Genomic_DNA"/>
</dbReference>
<proteinExistence type="inferred from homology"/>
<dbReference type="SUPFAM" id="SSF51735">
    <property type="entry name" value="NAD(P)-binding Rossmann-fold domains"/>
    <property type="match status" value="1"/>
</dbReference>
<accession>A0A814I092</accession>
<dbReference type="PRINTS" id="PR00081">
    <property type="entry name" value="GDHRDH"/>
</dbReference>
<dbReference type="PANTHER" id="PTHR43963">
    <property type="entry name" value="CARBONYL REDUCTASE 1-RELATED"/>
    <property type="match status" value="1"/>
</dbReference>